<dbReference type="Pfam" id="PF07568">
    <property type="entry name" value="HisKA_2"/>
    <property type="match status" value="1"/>
</dbReference>
<accession>A0A318U1J4</accession>
<keyword evidence="8" id="KW-0472">Membrane</keyword>
<evidence type="ECO:0000256" key="2">
    <source>
        <dbReference type="ARBA" id="ARBA00012438"/>
    </source>
</evidence>
<dbReference type="InterPro" id="IPR004358">
    <property type="entry name" value="Sig_transdc_His_kin-like_C"/>
</dbReference>
<reference evidence="10 11" key="1">
    <citation type="submission" date="2018-06" db="EMBL/GenBank/DDBJ databases">
        <title>Genomic Encyclopedia of Type Strains, Phase III (KMG-III): the genomes of soil and plant-associated and newly described type strains.</title>
        <authorList>
            <person name="Whitman W."/>
        </authorList>
    </citation>
    <scope>NUCLEOTIDE SEQUENCE [LARGE SCALE GENOMIC DNA]</scope>
    <source>
        <strain evidence="10 11">JA737</strain>
    </source>
</reference>
<feature type="transmembrane region" description="Helical" evidence="8">
    <location>
        <begin position="41"/>
        <end position="59"/>
    </location>
</feature>
<dbReference type="Pfam" id="PF02518">
    <property type="entry name" value="HATPase_c"/>
    <property type="match status" value="1"/>
</dbReference>
<comment type="catalytic activity">
    <reaction evidence="1">
        <text>ATP + protein L-histidine = ADP + protein N-phospho-L-histidine.</text>
        <dbReference type="EC" id="2.7.13.3"/>
    </reaction>
</comment>
<proteinExistence type="predicted"/>
<feature type="transmembrane region" description="Helical" evidence="8">
    <location>
        <begin position="93"/>
        <end position="112"/>
    </location>
</feature>
<dbReference type="Gene3D" id="3.30.565.10">
    <property type="entry name" value="Histidine kinase-like ATPase, C-terminal domain"/>
    <property type="match status" value="1"/>
</dbReference>
<evidence type="ECO:0000256" key="4">
    <source>
        <dbReference type="ARBA" id="ARBA00022679"/>
    </source>
</evidence>
<gene>
    <name evidence="10" type="ORF">C8J30_10644</name>
</gene>
<feature type="transmembrane region" description="Helical" evidence="8">
    <location>
        <begin position="15"/>
        <end position="35"/>
    </location>
</feature>
<name>A0A318U1J4_9RHOB</name>
<evidence type="ECO:0000256" key="8">
    <source>
        <dbReference type="SAM" id="Phobius"/>
    </source>
</evidence>
<keyword evidence="11" id="KW-1185">Reference proteome</keyword>
<dbReference type="RefSeq" id="WP_110805613.1">
    <property type="nucleotide sequence ID" value="NZ_QJTK01000006.1"/>
</dbReference>
<dbReference type="PROSITE" id="PS50109">
    <property type="entry name" value="HIS_KIN"/>
    <property type="match status" value="1"/>
</dbReference>
<keyword evidence="4" id="KW-0808">Transferase</keyword>
<keyword evidence="8" id="KW-1133">Transmembrane helix</keyword>
<dbReference type="InterPro" id="IPR003594">
    <property type="entry name" value="HATPase_dom"/>
</dbReference>
<dbReference type="PRINTS" id="PR00344">
    <property type="entry name" value="BCTRLSENSOR"/>
</dbReference>
<keyword evidence="8" id="KW-0812">Transmembrane</keyword>
<organism evidence="10 11">
    <name type="scientific">Rhodobacter viridis</name>
    <dbReference type="NCBI Taxonomy" id="1054202"/>
    <lineage>
        <taxon>Bacteria</taxon>
        <taxon>Pseudomonadati</taxon>
        <taxon>Pseudomonadota</taxon>
        <taxon>Alphaproteobacteria</taxon>
        <taxon>Rhodobacterales</taxon>
        <taxon>Rhodobacter group</taxon>
        <taxon>Rhodobacter</taxon>
    </lineage>
</organism>
<dbReference type="PANTHER" id="PTHR41523:SF8">
    <property type="entry name" value="ETHYLENE RESPONSE SENSOR PROTEIN"/>
    <property type="match status" value="1"/>
</dbReference>
<evidence type="ECO:0000313" key="11">
    <source>
        <dbReference type="Proteomes" id="UP000247727"/>
    </source>
</evidence>
<dbReference type="EMBL" id="QJTK01000006">
    <property type="protein sequence ID" value="PYF09912.1"/>
    <property type="molecule type" value="Genomic_DNA"/>
</dbReference>
<dbReference type="SUPFAM" id="SSF55874">
    <property type="entry name" value="ATPase domain of HSP90 chaperone/DNA topoisomerase II/histidine kinase"/>
    <property type="match status" value="1"/>
</dbReference>
<dbReference type="InterPro" id="IPR025201">
    <property type="entry name" value="KdpD_TM"/>
</dbReference>
<evidence type="ECO:0000256" key="1">
    <source>
        <dbReference type="ARBA" id="ARBA00000085"/>
    </source>
</evidence>
<keyword evidence="5" id="KW-0547">Nucleotide-binding</keyword>
<dbReference type="AlphaFoldDB" id="A0A318U1J4"/>
<keyword evidence="3" id="KW-0597">Phosphoprotein</keyword>
<evidence type="ECO:0000256" key="7">
    <source>
        <dbReference type="ARBA" id="ARBA00022840"/>
    </source>
</evidence>
<keyword evidence="6 10" id="KW-0418">Kinase</keyword>
<dbReference type="SMART" id="SM00387">
    <property type="entry name" value="HATPase_c"/>
    <property type="match status" value="1"/>
</dbReference>
<evidence type="ECO:0000256" key="3">
    <source>
        <dbReference type="ARBA" id="ARBA00022553"/>
    </source>
</evidence>
<evidence type="ECO:0000256" key="5">
    <source>
        <dbReference type="ARBA" id="ARBA00022741"/>
    </source>
</evidence>
<dbReference type="InterPro" id="IPR036890">
    <property type="entry name" value="HATPase_C_sf"/>
</dbReference>
<dbReference type="InterPro" id="IPR005467">
    <property type="entry name" value="His_kinase_dom"/>
</dbReference>
<comment type="caution">
    <text evidence="10">The sequence shown here is derived from an EMBL/GenBank/DDBJ whole genome shotgun (WGS) entry which is preliminary data.</text>
</comment>
<sequence length="336" mass="36075">MKLLRALTARPRGPLAEWGGTAAALAAAFGARLALEGSLPPGYPFLTFFPMVFLVGFFLSTRAGVVLALFSGLAAWLFFIAPGGAGLLDGPDLVAMGFYGFIVATELLLIHLMRMALRKLDLERAATARQAEQHRLMFHELQHRVSNNLQVIGSILRMEQRKMRDPEGRRALQAAAARLSVIASVQRQLHDPARQVTEIGALMQATLPEVVAAANLQERVRLAFDLAPLPVSADCAGPVALIAVEMVSNALEHGLPEAGQITITLRTRLEGDRAEVEINDDGRGLPAAFDATQAQSLGLRLAQQFCAQLNGTLDFSARPGGGTQVLLRFPLGLSAM</sequence>
<evidence type="ECO:0000313" key="10">
    <source>
        <dbReference type="EMBL" id="PYF09912.1"/>
    </source>
</evidence>
<dbReference type="GO" id="GO:0005524">
    <property type="term" value="F:ATP binding"/>
    <property type="evidence" value="ECO:0007669"/>
    <property type="project" value="UniProtKB-KW"/>
</dbReference>
<keyword evidence="7" id="KW-0067">ATP-binding</keyword>
<evidence type="ECO:0000259" key="9">
    <source>
        <dbReference type="PROSITE" id="PS50109"/>
    </source>
</evidence>
<dbReference type="EC" id="2.7.13.3" evidence="2"/>
<dbReference type="PANTHER" id="PTHR41523">
    <property type="entry name" value="TWO-COMPONENT SYSTEM SENSOR PROTEIN"/>
    <property type="match status" value="1"/>
</dbReference>
<dbReference type="Pfam" id="PF13493">
    <property type="entry name" value="DUF4118"/>
    <property type="match status" value="1"/>
</dbReference>
<protein>
    <recommendedName>
        <fullName evidence="2">histidine kinase</fullName>
        <ecNumber evidence="2">2.7.13.3</ecNumber>
    </recommendedName>
</protein>
<dbReference type="InterPro" id="IPR011495">
    <property type="entry name" value="Sig_transdc_His_kin_sub2_dim/P"/>
</dbReference>
<dbReference type="GO" id="GO:0004673">
    <property type="term" value="F:protein histidine kinase activity"/>
    <property type="evidence" value="ECO:0007669"/>
    <property type="project" value="UniProtKB-EC"/>
</dbReference>
<dbReference type="Proteomes" id="UP000247727">
    <property type="component" value="Unassembled WGS sequence"/>
</dbReference>
<feature type="domain" description="Histidine kinase" evidence="9">
    <location>
        <begin position="140"/>
        <end position="333"/>
    </location>
</feature>
<evidence type="ECO:0000256" key="6">
    <source>
        <dbReference type="ARBA" id="ARBA00022777"/>
    </source>
</evidence>
<dbReference type="OrthoDB" id="9816309at2"/>
<feature type="transmembrane region" description="Helical" evidence="8">
    <location>
        <begin position="66"/>
        <end position="87"/>
    </location>
</feature>